<dbReference type="InterPro" id="IPR011009">
    <property type="entry name" value="Kinase-like_dom_sf"/>
</dbReference>
<dbReference type="InterPro" id="IPR008271">
    <property type="entry name" value="Ser/Thr_kinase_AS"/>
</dbReference>
<dbReference type="EMBL" id="LC738876">
    <property type="protein sequence ID" value="BDT62549.1"/>
    <property type="molecule type" value="Genomic_DNA"/>
</dbReference>
<dbReference type="PROSITE" id="PS00108">
    <property type="entry name" value="PROTEIN_KINASE_ST"/>
    <property type="match status" value="1"/>
</dbReference>
<feature type="region of interest" description="Disordered" evidence="1">
    <location>
        <begin position="275"/>
        <end position="297"/>
    </location>
</feature>
<dbReference type="SUPFAM" id="SSF56112">
    <property type="entry name" value="Protein kinase-like (PK-like)"/>
    <property type="match status" value="1"/>
</dbReference>
<sequence>MSVCEPPSFFHGCEVNFWQTVVDDIPIDNPLKMNLTRRAVCKVVRKNLPKIMHIYNYYMPQMLIKNTNINHIYHNIYSKIDLWAIGWPIDLHYPENLSNNEGKKVYHYQMINCIPIYEMVQNLRGPECIRDYLLLCSDVGLSRDEIKHFQSKTVSFLSIIEQLSRNESKYVYKIKNGVYFIPTRNSILKFLENDINLNFFLREIFFGLSLKNVHGVATIHYVYPEALCFEMPFMGLSLNYILYHIKMDDECQNTKDYIRFLSKVLEKQIMEKKREKSYSNGSSHCNDDDENNGNKKRSTTKFIHGFSSIFKLKNNNNYNSDKHLKEEKNDDKYVKNTREENEKKEKLIITEPLILLPSLPLLSPLLLTTTTTTPHPTTTTTTIAGAKARATAIATTAAATATAASLSKAAAAAAVTAAPSKPIVATTTTVAATTTLTTTTTTTTVPPPPSLSTLLSPSTTTTTTTTTTLIKKTIIQDINEILYECKINFIKKLPYVFGEMINILTRLENQRLVHLDIKPDNFVIDINTGQPYLIDMGLMTMVGTICTHIIENDEKQYKIYPQSPPELLNNQCCFEQSMTYGFAYLLMYIEKQLREQKYFDVHILTLFENHHFKAWLDKARSFDIAERPDVRQLLPILTKCFVLSLRGQKLFERESVYCY</sequence>
<feature type="region of interest" description="Disordered" evidence="1">
    <location>
        <begin position="439"/>
        <end position="459"/>
    </location>
</feature>
<accession>A0A9C7C8K8</accession>
<dbReference type="Gene3D" id="1.10.510.10">
    <property type="entry name" value="Transferase(Phosphotransferase) domain 1"/>
    <property type="match status" value="1"/>
</dbReference>
<dbReference type="GO" id="GO:0004672">
    <property type="term" value="F:protein kinase activity"/>
    <property type="evidence" value="ECO:0007669"/>
    <property type="project" value="InterPro"/>
</dbReference>
<evidence type="ECO:0000313" key="2">
    <source>
        <dbReference type="EMBL" id="BDT62549.1"/>
    </source>
</evidence>
<reference evidence="2" key="1">
    <citation type="submission" date="2022-10" db="EMBL/GenBank/DDBJ databases">
        <title>Genome sequences of endogenous nimaviruses in decapod crustaceans.</title>
        <authorList>
            <person name="Kawato S."/>
            <person name="Nozaki R."/>
            <person name="Kondo H."/>
            <person name="Hirono I."/>
        </authorList>
    </citation>
    <scope>NUCLEOTIDE SEQUENCE</scope>
    <source>
        <strain evidence="2">Mikawa-1</strain>
    </source>
</reference>
<name>A0A9C7C8K8_9VIRU</name>
<proteinExistence type="predicted"/>
<protein>
    <submittedName>
        <fullName evidence="2">Wsv423-like protein</fullName>
    </submittedName>
</protein>
<evidence type="ECO:0000256" key="1">
    <source>
        <dbReference type="SAM" id="MobiDB-lite"/>
    </source>
</evidence>
<organism evidence="2">
    <name type="scientific">Metapenaeus ensis majanivirus</name>
    <dbReference type="NCBI Taxonomy" id="2984279"/>
    <lineage>
        <taxon>Viruses</taxon>
        <taxon>Viruses incertae sedis</taxon>
        <taxon>Naldaviricetes</taxon>
        <taxon>Nimaviridae</taxon>
    </lineage>
</organism>